<evidence type="ECO:0000313" key="4">
    <source>
        <dbReference type="EMBL" id="MBS2096789.1"/>
    </source>
</evidence>
<keyword evidence="2" id="KW-1133">Transmembrane helix</keyword>
<keyword evidence="2" id="KW-0812">Transmembrane</keyword>
<keyword evidence="2" id="KW-0472">Membrane</keyword>
<keyword evidence="1" id="KW-0175">Coiled coil</keyword>
<feature type="domain" description="AprE-like beta-barrel" evidence="3">
    <location>
        <begin position="268"/>
        <end position="351"/>
    </location>
</feature>
<keyword evidence="5" id="KW-1185">Reference proteome</keyword>
<organism evidence="4 5">
    <name type="scientific">Carboxylicivirga linearis</name>
    <dbReference type="NCBI Taxonomy" id="1628157"/>
    <lineage>
        <taxon>Bacteria</taxon>
        <taxon>Pseudomonadati</taxon>
        <taxon>Bacteroidota</taxon>
        <taxon>Bacteroidia</taxon>
        <taxon>Marinilabiliales</taxon>
        <taxon>Marinilabiliaceae</taxon>
        <taxon>Carboxylicivirga</taxon>
    </lineage>
</organism>
<evidence type="ECO:0000256" key="1">
    <source>
        <dbReference type="SAM" id="Coils"/>
    </source>
</evidence>
<comment type="caution">
    <text evidence="4">The sequence shown here is derived from an EMBL/GenBank/DDBJ whole genome shotgun (WGS) entry which is preliminary data.</text>
</comment>
<gene>
    <name evidence="4" type="ORF">KEM10_00780</name>
</gene>
<protein>
    <submittedName>
        <fullName evidence="4">HlyD family efflux transporter periplasmic adaptor subunit</fullName>
    </submittedName>
</protein>
<dbReference type="Gene3D" id="2.40.30.170">
    <property type="match status" value="1"/>
</dbReference>
<dbReference type="InterPro" id="IPR058982">
    <property type="entry name" value="Beta-barrel_AprE"/>
</dbReference>
<name>A0ABS5JPP0_9BACT</name>
<reference evidence="4 5" key="1">
    <citation type="journal article" date="2015" name="Int. J. Syst. Evol. Microbiol.">
        <title>Carboxylicivirga linearis sp. nov., isolated from a sea cucumber culture pond.</title>
        <authorList>
            <person name="Wang F.Q."/>
            <person name="Zhou Y.X."/>
            <person name="Lin X.Z."/>
            <person name="Chen G.J."/>
            <person name="Du Z.J."/>
        </authorList>
    </citation>
    <scope>NUCLEOTIDE SEQUENCE [LARGE SCALE GENOMIC DNA]</scope>
    <source>
        <strain evidence="4 5">FB218</strain>
    </source>
</reference>
<dbReference type="EMBL" id="JAGUCO010000001">
    <property type="protein sequence ID" value="MBS2096789.1"/>
    <property type="molecule type" value="Genomic_DNA"/>
</dbReference>
<dbReference type="PANTHER" id="PTHR30386">
    <property type="entry name" value="MEMBRANE FUSION SUBUNIT OF EMRAB-TOLC MULTIDRUG EFFLUX PUMP"/>
    <property type="match status" value="1"/>
</dbReference>
<dbReference type="RefSeq" id="WP_212212218.1">
    <property type="nucleotide sequence ID" value="NZ_JAGUCO010000001.1"/>
</dbReference>
<sequence>MKKIFPSEIINHSAEMHFYKHSKPFQLIYLSIVILLIILIGILPLITVEITTQSRGIIRTPIESSQIQSSIAGLVAYSNLGDGKLVHMGDTLLKLVDEPLLEQIILAKKQLSENDVFINDLSSLIIGKQTVRSNRYNLELTQYSANINEMKIAIDILKKEYDMADQLYNELVIAEMEYLQTKNKYESAVSKLDVYKKQIQNSWQTEKTRLELENIQLQSSVKRLQKESTQYVITAPITGSIGQLAGIQEGSFITPGQQLAVISPEDALIAECYVSPVDIGFIRNKQEVRIQLDAFNYNQWGLIHGKVMSVSDDIIVINNSPVFKVRCQLPVNYLQLKTGQKGHLKKGMSLTGRFILTERTLYQLLFDKVDDWLNPNLVSNNKLMANN</sequence>
<dbReference type="Proteomes" id="UP000708576">
    <property type="component" value="Unassembled WGS sequence"/>
</dbReference>
<feature type="coiled-coil region" evidence="1">
    <location>
        <begin position="140"/>
        <end position="167"/>
    </location>
</feature>
<feature type="transmembrane region" description="Helical" evidence="2">
    <location>
        <begin position="27"/>
        <end position="46"/>
    </location>
</feature>
<dbReference type="PANTHER" id="PTHR30386:SF28">
    <property type="entry name" value="EXPORTED PROTEIN"/>
    <property type="match status" value="1"/>
</dbReference>
<evidence type="ECO:0000259" key="3">
    <source>
        <dbReference type="Pfam" id="PF26002"/>
    </source>
</evidence>
<proteinExistence type="predicted"/>
<dbReference type="InterPro" id="IPR050739">
    <property type="entry name" value="MFP"/>
</dbReference>
<evidence type="ECO:0000313" key="5">
    <source>
        <dbReference type="Proteomes" id="UP000708576"/>
    </source>
</evidence>
<dbReference type="Pfam" id="PF26002">
    <property type="entry name" value="Beta-barrel_AprE"/>
    <property type="match status" value="1"/>
</dbReference>
<evidence type="ECO:0000256" key="2">
    <source>
        <dbReference type="SAM" id="Phobius"/>
    </source>
</evidence>
<accession>A0ABS5JPP0</accession>